<dbReference type="PANTHER" id="PTHR43235:SF1">
    <property type="entry name" value="GLUTAMINE AMIDOTRANSFERASE PB2B2.05-RELATED"/>
    <property type="match status" value="1"/>
</dbReference>
<dbReference type="InterPro" id="IPR029062">
    <property type="entry name" value="Class_I_gatase-like"/>
</dbReference>
<dbReference type="Pfam" id="PF07722">
    <property type="entry name" value="Peptidase_C26"/>
    <property type="match status" value="1"/>
</dbReference>
<evidence type="ECO:0000313" key="1">
    <source>
        <dbReference type="EMBL" id="MDK7186699.1"/>
    </source>
</evidence>
<dbReference type="GO" id="GO:0033969">
    <property type="term" value="F:gamma-glutamyl-gamma-aminobutyrate hydrolase activity"/>
    <property type="evidence" value="ECO:0007669"/>
    <property type="project" value="TreeGrafter"/>
</dbReference>
<dbReference type="GO" id="GO:0006598">
    <property type="term" value="P:polyamine catabolic process"/>
    <property type="evidence" value="ECO:0007669"/>
    <property type="project" value="TreeGrafter"/>
</dbReference>
<reference evidence="1" key="1">
    <citation type="submission" date="2023-05" db="EMBL/GenBank/DDBJ databases">
        <title>Cataloging the Phylogenetic Diversity of Human Bladder Bacteria.</title>
        <authorList>
            <person name="Du J."/>
        </authorList>
    </citation>
    <scope>NUCLEOTIDE SEQUENCE</scope>
    <source>
        <strain evidence="1">UMB1231</strain>
    </source>
</reference>
<dbReference type="InterPro" id="IPR011697">
    <property type="entry name" value="Peptidase_C26"/>
</dbReference>
<gene>
    <name evidence="1" type="ORF">QP433_01745</name>
</gene>
<dbReference type="CDD" id="cd01745">
    <property type="entry name" value="GATase1_2"/>
    <property type="match status" value="1"/>
</dbReference>
<protein>
    <submittedName>
        <fullName evidence="1">Gamma-glutamyl-gamma-aminobutyrate hydrolase family protein</fullName>
    </submittedName>
</protein>
<dbReference type="RefSeq" id="WP_285065355.1">
    <property type="nucleotide sequence ID" value="NZ_JASOOE010000003.1"/>
</dbReference>
<keyword evidence="1" id="KW-0378">Hydrolase</keyword>
<organism evidence="1 2">
    <name type="scientific">Facklamia hominis</name>
    <dbReference type="NCBI Taxonomy" id="178214"/>
    <lineage>
        <taxon>Bacteria</taxon>
        <taxon>Bacillati</taxon>
        <taxon>Bacillota</taxon>
        <taxon>Bacilli</taxon>
        <taxon>Lactobacillales</taxon>
        <taxon>Aerococcaceae</taxon>
        <taxon>Facklamia</taxon>
    </lineage>
</organism>
<accession>A0AAJ1Q4L3</accession>
<comment type="caution">
    <text evidence="1">The sequence shown here is derived from an EMBL/GenBank/DDBJ whole genome shotgun (WGS) entry which is preliminary data.</text>
</comment>
<dbReference type="EMBL" id="JASOOE010000003">
    <property type="protein sequence ID" value="MDK7186699.1"/>
    <property type="molecule type" value="Genomic_DNA"/>
</dbReference>
<dbReference type="FunFam" id="3.40.50.880:FF:000030">
    <property type="entry name" value="Gamma-glutamyl-gamma-aminobutyrate hydrolase PuuD"/>
    <property type="match status" value="1"/>
</dbReference>
<dbReference type="PROSITE" id="PS51273">
    <property type="entry name" value="GATASE_TYPE_1"/>
    <property type="match status" value="1"/>
</dbReference>
<dbReference type="InterPro" id="IPR044668">
    <property type="entry name" value="PuuD-like"/>
</dbReference>
<dbReference type="PANTHER" id="PTHR43235">
    <property type="entry name" value="GLUTAMINE AMIDOTRANSFERASE PB2B2.05-RELATED"/>
    <property type="match status" value="1"/>
</dbReference>
<dbReference type="Gene3D" id="3.40.50.880">
    <property type="match status" value="1"/>
</dbReference>
<dbReference type="AlphaFoldDB" id="A0AAJ1Q4L3"/>
<name>A0AAJ1Q4L3_9LACT</name>
<dbReference type="Proteomes" id="UP001229251">
    <property type="component" value="Unassembled WGS sequence"/>
</dbReference>
<dbReference type="SUPFAM" id="SSF52317">
    <property type="entry name" value="Class I glutamine amidotransferase-like"/>
    <property type="match status" value="1"/>
</dbReference>
<evidence type="ECO:0000313" key="2">
    <source>
        <dbReference type="Proteomes" id="UP001229251"/>
    </source>
</evidence>
<sequence>MKPLIGITTSITSIHNDPRYQPFNATYLPHYLVTAVEKAGGIPVAIPILNIDNLEEITQRLDGLILSGGHDLDPSYYQEEPHPNLGPIFPARDRHEMNLIRQFYPLNKPILGICRGMQLLNIAFGGSLYQDLSQNLSIQIQHCQSSEMEYATHSINIAEDSFLKSLISDDNRVNSVHHQIIKQLAPSLKAIAWSQDQVIEALEDRDHPFLLGLQWHPEYTYNYSPASQAIFNCFIEACQK</sequence>
<proteinExistence type="predicted"/>
<dbReference type="GO" id="GO:0005829">
    <property type="term" value="C:cytosol"/>
    <property type="evidence" value="ECO:0007669"/>
    <property type="project" value="TreeGrafter"/>
</dbReference>